<dbReference type="AlphaFoldDB" id="A0A7X6RPG8"/>
<gene>
    <name evidence="2" type="ORF">HGB44_09065</name>
</gene>
<name>A0A7X6RPG8_9ACTN</name>
<keyword evidence="2" id="KW-0238">DNA-binding</keyword>
<feature type="region of interest" description="Disordered" evidence="1">
    <location>
        <begin position="1"/>
        <end position="20"/>
    </location>
</feature>
<sequence length="141" mass="15605">MSEEQREGTFTPPDPQSARRLRTHEALLRITERHATGEQRTRWDELRMPMAPLDALRRVADLAAGSAQPDPGAPPVDQDDLTAALTLVPWARAEFDQLEAGLLQMSKGRGMTWQEIAFGLGLGSAQAARQRHERLLQRGGA</sequence>
<evidence type="ECO:0000313" key="3">
    <source>
        <dbReference type="Proteomes" id="UP000553209"/>
    </source>
</evidence>
<evidence type="ECO:0000256" key="1">
    <source>
        <dbReference type="SAM" id="MobiDB-lite"/>
    </source>
</evidence>
<organism evidence="2 3">
    <name type="scientific">Nocardiopsis alborubida</name>
    <dbReference type="NCBI Taxonomy" id="146802"/>
    <lineage>
        <taxon>Bacteria</taxon>
        <taxon>Bacillati</taxon>
        <taxon>Actinomycetota</taxon>
        <taxon>Actinomycetes</taxon>
        <taxon>Streptosporangiales</taxon>
        <taxon>Nocardiopsidaceae</taxon>
        <taxon>Nocardiopsis</taxon>
    </lineage>
</organism>
<dbReference type="Proteomes" id="UP000553209">
    <property type="component" value="Unassembled WGS sequence"/>
</dbReference>
<accession>A0A7X6RPG8</accession>
<keyword evidence="3" id="KW-1185">Reference proteome</keyword>
<evidence type="ECO:0000313" key="2">
    <source>
        <dbReference type="EMBL" id="NKY97810.1"/>
    </source>
</evidence>
<dbReference type="RefSeq" id="WP_061081917.1">
    <property type="nucleotide sequence ID" value="NZ_JAAXPG010000007.1"/>
</dbReference>
<reference evidence="2 3" key="1">
    <citation type="submission" date="2020-04" db="EMBL/GenBank/DDBJ databases">
        <title>MicrobeNet Type strains.</title>
        <authorList>
            <person name="Nicholson A.C."/>
        </authorList>
    </citation>
    <scope>NUCLEOTIDE SEQUENCE [LARGE SCALE GENOMIC DNA]</scope>
    <source>
        <strain evidence="2 3">ATCC 23612</strain>
    </source>
</reference>
<dbReference type="EMBL" id="JAAXPG010000007">
    <property type="protein sequence ID" value="NKY97810.1"/>
    <property type="molecule type" value="Genomic_DNA"/>
</dbReference>
<protein>
    <submittedName>
        <fullName evidence="2">DNA-binding protein</fullName>
    </submittedName>
</protein>
<comment type="caution">
    <text evidence="2">The sequence shown here is derived from an EMBL/GenBank/DDBJ whole genome shotgun (WGS) entry which is preliminary data.</text>
</comment>
<proteinExistence type="predicted"/>
<dbReference type="GO" id="GO:0003677">
    <property type="term" value="F:DNA binding"/>
    <property type="evidence" value="ECO:0007669"/>
    <property type="project" value="UniProtKB-KW"/>
</dbReference>